<feature type="transmembrane region" description="Helical" evidence="9">
    <location>
        <begin position="153"/>
        <end position="173"/>
    </location>
</feature>
<dbReference type="OrthoDB" id="9807115at2"/>
<evidence type="ECO:0000256" key="1">
    <source>
        <dbReference type="ARBA" id="ARBA00004651"/>
    </source>
</evidence>
<comment type="caution">
    <text evidence="10">The sequence shown here is derived from an EMBL/GenBank/DDBJ whole genome shotgun (WGS) entry which is preliminary data.</text>
</comment>
<keyword evidence="3" id="KW-1003">Cell membrane</keyword>
<dbReference type="PANTHER" id="PTHR11795">
    <property type="entry name" value="BRANCHED-CHAIN AMINO ACID TRANSPORT SYSTEM PERMEASE PROTEIN LIVH"/>
    <property type="match status" value="1"/>
</dbReference>
<dbReference type="AlphaFoldDB" id="A0A4R1K5A4"/>
<evidence type="ECO:0000256" key="9">
    <source>
        <dbReference type="SAM" id="Phobius"/>
    </source>
</evidence>
<organism evidence="10 11">
    <name type="scientific">Seleniivibrio woodruffii</name>
    <dbReference type="NCBI Taxonomy" id="1078050"/>
    <lineage>
        <taxon>Bacteria</taxon>
        <taxon>Pseudomonadati</taxon>
        <taxon>Deferribacterota</taxon>
        <taxon>Deferribacteres</taxon>
        <taxon>Deferribacterales</taxon>
        <taxon>Geovibrionaceae</taxon>
        <taxon>Seleniivibrio</taxon>
    </lineage>
</organism>
<feature type="transmembrane region" description="Helical" evidence="9">
    <location>
        <begin position="6"/>
        <end position="30"/>
    </location>
</feature>
<evidence type="ECO:0000256" key="6">
    <source>
        <dbReference type="ARBA" id="ARBA00022989"/>
    </source>
</evidence>
<evidence type="ECO:0000256" key="4">
    <source>
        <dbReference type="ARBA" id="ARBA00022692"/>
    </source>
</evidence>
<feature type="transmembrane region" description="Helical" evidence="9">
    <location>
        <begin position="37"/>
        <end position="58"/>
    </location>
</feature>
<proteinExistence type="inferred from homology"/>
<keyword evidence="4 9" id="KW-0812">Transmembrane</keyword>
<evidence type="ECO:0000313" key="10">
    <source>
        <dbReference type="EMBL" id="TCK59342.1"/>
    </source>
</evidence>
<feature type="transmembrane region" description="Helical" evidence="9">
    <location>
        <begin position="102"/>
        <end position="120"/>
    </location>
</feature>
<sequence length="307" mass="33063">MVQLEVLLQTIVSGLLLGGLYALIGLGMTLIMGVMKIINLAHGELMMVAMYIAYWMFTLMGVDPYVAVFIASPVLFVIGILIQKYLVTPVIKVESILPENQVILTVGIGMVLVSLATVFFKSDYRSTPVDYASTTWYLSDFWANSPIELSVSLLWAVSFFFAVAITLALWFFLSRTDMGKQIRATSQDSDAAILMGINVNRVRALSFGLGAAIVGAAGCLFIPLYYLYPALGGQFTLIAFVITILGGLGSIIGAIVGGLILGVFESLTSTYVGMGWAPVGRFVIFVAALVFLPGGIASILKRKRLGK</sequence>
<dbReference type="EMBL" id="SMGG01000006">
    <property type="protein sequence ID" value="TCK59342.1"/>
    <property type="molecule type" value="Genomic_DNA"/>
</dbReference>
<comment type="subcellular location">
    <subcellularLocation>
        <location evidence="1">Cell membrane</location>
        <topology evidence="1">Multi-pass membrane protein</topology>
    </subcellularLocation>
</comment>
<dbReference type="InterPro" id="IPR052157">
    <property type="entry name" value="BCAA_transport_permease"/>
</dbReference>
<feature type="transmembrane region" description="Helical" evidence="9">
    <location>
        <begin position="234"/>
        <end position="261"/>
    </location>
</feature>
<protein>
    <submittedName>
        <fullName evidence="10">Amino acid/amide ABC transporter membrane protein 1 (HAAT family)</fullName>
    </submittedName>
</protein>
<keyword evidence="5" id="KW-0029">Amino-acid transport</keyword>
<feature type="transmembrane region" description="Helical" evidence="9">
    <location>
        <begin position="64"/>
        <end position="82"/>
    </location>
</feature>
<feature type="transmembrane region" description="Helical" evidence="9">
    <location>
        <begin position="282"/>
        <end position="300"/>
    </location>
</feature>
<dbReference type="CDD" id="cd06582">
    <property type="entry name" value="TM_PBP1_LivH_like"/>
    <property type="match status" value="1"/>
</dbReference>
<keyword evidence="6 9" id="KW-1133">Transmembrane helix</keyword>
<evidence type="ECO:0000256" key="3">
    <source>
        <dbReference type="ARBA" id="ARBA00022475"/>
    </source>
</evidence>
<evidence type="ECO:0000256" key="7">
    <source>
        <dbReference type="ARBA" id="ARBA00023136"/>
    </source>
</evidence>
<keyword evidence="2" id="KW-0813">Transport</keyword>
<evidence type="ECO:0000256" key="5">
    <source>
        <dbReference type="ARBA" id="ARBA00022970"/>
    </source>
</evidence>
<dbReference type="Proteomes" id="UP000294614">
    <property type="component" value="Unassembled WGS sequence"/>
</dbReference>
<evidence type="ECO:0000256" key="2">
    <source>
        <dbReference type="ARBA" id="ARBA00022448"/>
    </source>
</evidence>
<evidence type="ECO:0000313" key="11">
    <source>
        <dbReference type="Proteomes" id="UP000294614"/>
    </source>
</evidence>
<accession>A0A4R1K5A4</accession>
<dbReference type="GO" id="GO:0005886">
    <property type="term" value="C:plasma membrane"/>
    <property type="evidence" value="ECO:0007669"/>
    <property type="project" value="UniProtKB-SubCell"/>
</dbReference>
<dbReference type="InterPro" id="IPR001851">
    <property type="entry name" value="ABC_transp_permease"/>
</dbReference>
<dbReference type="Pfam" id="PF02653">
    <property type="entry name" value="BPD_transp_2"/>
    <property type="match status" value="1"/>
</dbReference>
<keyword evidence="11" id="KW-1185">Reference proteome</keyword>
<comment type="similarity">
    <text evidence="8">Belongs to the binding-protein-dependent transport system permease family. LivHM subfamily.</text>
</comment>
<dbReference type="GO" id="GO:0006865">
    <property type="term" value="P:amino acid transport"/>
    <property type="evidence" value="ECO:0007669"/>
    <property type="project" value="UniProtKB-KW"/>
</dbReference>
<feature type="transmembrane region" description="Helical" evidence="9">
    <location>
        <begin position="204"/>
        <end position="228"/>
    </location>
</feature>
<dbReference type="GO" id="GO:0022857">
    <property type="term" value="F:transmembrane transporter activity"/>
    <property type="evidence" value="ECO:0007669"/>
    <property type="project" value="InterPro"/>
</dbReference>
<gene>
    <name evidence="10" type="ORF">C8D98_2275</name>
</gene>
<evidence type="ECO:0000256" key="8">
    <source>
        <dbReference type="ARBA" id="ARBA00037998"/>
    </source>
</evidence>
<dbReference type="RefSeq" id="WP_132874254.1">
    <property type="nucleotide sequence ID" value="NZ_JAJUHT010000006.1"/>
</dbReference>
<reference evidence="10 11" key="1">
    <citation type="submission" date="2019-03" db="EMBL/GenBank/DDBJ databases">
        <title>Genomic Encyclopedia of Type Strains, Phase IV (KMG-IV): sequencing the most valuable type-strain genomes for metagenomic binning, comparative biology and taxonomic classification.</title>
        <authorList>
            <person name="Goeker M."/>
        </authorList>
    </citation>
    <scope>NUCLEOTIDE SEQUENCE [LARGE SCALE GENOMIC DNA]</scope>
    <source>
        <strain evidence="10 11">DSM 24984</strain>
    </source>
</reference>
<name>A0A4R1K5A4_9BACT</name>
<keyword evidence="7 9" id="KW-0472">Membrane</keyword>
<dbReference type="PANTHER" id="PTHR11795:SF445">
    <property type="entry name" value="AMINO ACID ABC TRANSPORTER PERMEASE PROTEIN"/>
    <property type="match status" value="1"/>
</dbReference>